<evidence type="ECO:0000313" key="3">
    <source>
        <dbReference type="EMBL" id="OQR77612.1"/>
    </source>
</evidence>
<evidence type="ECO:0000259" key="2">
    <source>
        <dbReference type="Pfam" id="PF14661"/>
    </source>
</evidence>
<dbReference type="EMBL" id="MNPL01003337">
    <property type="protein sequence ID" value="OQR77612.1"/>
    <property type="molecule type" value="Genomic_DNA"/>
</dbReference>
<gene>
    <name evidence="3" type="ORF">BIW11_06969</name>
</gene>
<feature type="domain" description="HAUS augmin-like complex subunit 6 N-terminal" evidence="2">
    <location>
        <begin position="37"/>
        <end position="234"/>
    </location>
</feature>
<reference evidence="3 4" key="1">
    <citation type="journal article" date="2017" name="Gigascience">
        <title>Draft genome of the honey bee ectoparasitic mite, Tropilaelaps mercedesae, is shaped by the parasitic life history.</title>
        <authorList>
            <person name="Dong X."/>
            <person name="Armstrong S.D."/>
            <person name="Xia D."/>
            <person name="Makepeace B.L."/>
            <person name="Darby A.C."/>
            <person name="Kadowaki T."/>
        </authorList>
    </citation>
    <scope>NUCLEOTIDE SEQUENCE [LARGE SCALE GENOMIC DNA]</scope>
    <source>
        <strain evidence="3">Wuxi-XJTLU</strain>
    </source>
</reference>
<name>A0A1V9XVZ9_9ACAR</name>
<organism evidence="3 4">
    <name type="scientific">Tropilaelaps mercedesae</name>
    <dbReference type="NCBI Taxonomy" id="418985"/>
    <lineage>
        <taxon>Eukaryota</taxon>
        <taxon>Metazoa</taxon>
        <taxon>Ecdysozoa</taxon>
        <taxon>Arthropoda</taxon>
        <taxon>Chelicerata</taxon>
        <taxon>Arachnida</taxon>
        <taxon>Acari</taxon>
        <taxon>Parasitiformes</taxon>
        <taxon>Mesostigmata</taxon>
        <taxon>Gamasina</taxon>
        <taxon>Dermanyssoidea</taxon>
        <taxon>Laelapidae</taxon>
        <taxon>Tropilaelaps</taxon>
    </lineage>
</organism>
<dbReference type="STRING" id="418985.A0A1V9XVZ9"/>
<dbReference type="GO" id="GO:0070652">
    <property type="term" value="C:HAUS complex"/>
    <property type="evidence" value="ECO:0007669"/>
    <property type="project" value="InterPro"/>
</dbReference>
<sequence length="494" mass="55833">MTTKSDSNSPDGAATVEEMAEMAFHLLADLGYSTTQHEFNERLFIQPNNEAFISVFQFLLPLLDRREYRDRFKFVLRVDDKRNEAEFRKALCTYLQDLAKRGDLGSDVPPIKMALFTTPGRSTFLHVLLCVIEAVLRRNAMTLGLVVAPTGEAAEALRSGADFYRTQLQADVQVARCGREQMQSQIESLVEELKRTEQAVEKGRSELRRAQQQEKVLESDERNLERFSACITQLRNTSRRLARILHIASVSDQPIDAGQVIELPSQQLIAACPELQQMTIQLDAQMLSGQVDLVLYLRLLSTMLKALRPLYDGILGKLSTGLTIQNLIEEQREFLKRAHNTLSRIDDVIQEKDAEVAKKIRPENSITDAEADENELQALTIPIHPPTVDELINLYQLMHIPDLQRDGDTSTSSDTLVVASASMDPPKAPLRRRKLNMAALGSQKSLMLHSDLSGIVPFERFESTPRLAQLKRDELGQRRRRSIKDIFTSTPILK</sequence>
<dbReference type="InParanoid" id="A0A1V9XVZ9"/>
<dbReference type="OrthoDB" id="5575722at2759"/>
<dbReference type="GO" id="GO:1990498">
    <property type="term" value="C:mitotic spindle microtubule"/>
    <property type="evidence" value="ECO:0007669"/>
    <property type="project" value="TreeGrafter"/>
</dbReference>
<dbReference type="PANTHER" id="PTHR16151">
    <property type="entry name" value="HAUS AUGMIN-LIKE COMPLEX SUBUNIT 6"/>
    <property type="match status" value="1"/>
</dbReference>
<keyword evidence="4" id="KW-1185">Reference proteome</keyword>
<protein>
    <recommendedName>
        <fullName evidence="2">HAUS augmin-like complex subunit 6 N-terminal domain-containing protein</fullName>
    </recommendedName>
</protein>
<comment type="caution">
    <text evidence="3">The sequence shown here is derived from an EMBL/GenBank/DDBJ whole genome shotgun (WGS) entry which is preliminary data.</text>
</comment>
<feature type="coiled-coil region" evidence="1">
    <location>
        <begin position="179"/>
        <end position="220"/>
    </location>
</feature>
<evidence type="ECO:0000313" key="4">
    <source>
        <dbReference type="Proteomes" id="UP000192247"/>
    </source>
</evidence>
<dbReference type="Pfam" id="PF14661">
    <property type="entry name" value="HAUS6_N"/>
    <property type="match status" value="1"/>
</dbReference>
<dbReference type="GO" id="GO:0051225">
    <property type="term" value="P:spindle assembly"/>
    <property type="evidence" value="ECO:0007669"/>
    <property type="project" value="InterPro"/>
</dbReference>
<dbReference type="InterPro" id="IPR026797">
    <property type="entry name" value="HAUS_6"/>
</dbReference>
<dbReference type="AlphaFoldDB" id="A0A1V9XVZ9"/>
<accession>A0A1V9XVZ9</accession>
<proteinExistence type="predicted"/>
<dbReference type="InterPro" id="IPR028163">
    <property type="entry name" value="HAUS_6_N"/>
</dbReference>
<dbReference type="GO" id="GO:0008017">
    <property type="term" value="F:microtubule binding"/>
    <property type="evidence" value="ECO:0007669"/>
    <property type="project" value="TreeGrafter"/>
</dbReference>
<dbReference type="PANTHER" id="PTHR16151:SF2">
    <property type="entry name" value="HAUS AUGMIN-LIKE COMPLEX SUBUNIT 6"/>
    <property type="match status" value="1"/>
</dbReference>
<keyword evidence="1" id="KW-0175">Coiled coil</keyword>
<dbReference type="Proteomes" id="UP000192247">
    <property type="component" value="Unassembled WGS sequence"/>
</dbReference>
<evidence type="ECO:0000256" key="1">
    <source>
        <dbReference type="SAM" id="Coils"/>
    </source>
</evidence>